<keyword evidence="1" id="KW-0472">Membrane</keyword>
<feature type="transmembrane region" description="Helical" evidence="1">
    <location>
        <begin position="78"/>
        <end position="98"/>
    </location>
</feature>
<evidence type="ECO:0000256" key="1">
    <source>
        <dbReference type="SAM" id="Phobius"/>
    </source>
</evidence>
<dbReference type="InterPro" id="IPR032710">
    <property type="entry name" value="NTF2-like_dom_sf"/>
</dbReference>
<organism evidence="2">
    <name type="scientific">Alexandrium monilatum</name>
    <dbReference type="NCBI Taxonomy" id="311494"/>
    <lineage>
        <taxon>Eukaryota</taxon>
        <taxon>Sar</taxon>
        <taxon>Alveolata</taxon>
        <taxon>Dinophyceae</taxon>
        <taxon>Gonyaulacales</taxon>
        <taxon>Pyrocystaceae</taxon>
        <taxon>Alexandrium</taxon>
    </lineage>
</organism>
<evidence type="ECO:0000313" key="2">
    <source>
        <dbReference type="EMBL" id="CAE4586437.1"/>
    </source>
</evidence>
<keyword evidence="1" id="KW-0812">Transmembrane</keyword>
<dbReference type="Gene3D" id="3.10.450.50">
    <property type="match status" value="1"/>
</dbReference>
<dbReference type="EMBL" id="HBNR01031998">
    <property type="protein sequence ID" value="CAE4586437.1"/>
    <property type="molecule type" value="Transcribed_RNA"/>
</dbReference>
<sequence>MSLDQSLLPRSQQIMTWCRRRRADDYYIGDTADGPHSALPGRRPTEVADFMKEDSSLADLHWEVQQARAGMEKTVARAWCLAFAGLALGFVTTAAFLLSPSPATAPSLGAGRTELAFDYFEQTLKMWDSRRTAETFADNVIIRFYNQGTKEEKTFVGKTGAVALLEYATGLGCAKLQDKIIVRDVDEAAKMVYITWDYPRSISSFCGSSAEMYIFDSNYKIVRLNALVDWRIPTPNATLAAFSHFERMQEAWDLDATAETFSEDAIVRFHNLGTGKEHVYEGRAGAKDLLLHAEKLGCAKFKDRIVTREVDEQARMVYISWRYPRSEKVSNFCRPSTEVYTFDRDFKISRLNTIVDWRTPRANATLDAFNHFEVVLKTWDLEKTARTFAKDTIVTFYNQGTKELKTFKGRLGAQELLLYATSLPCAKRHDVITVRRVDEESRTVYVAWEYPPLANFTGHCGSSGEMYLFDENFEIYRMNALVDWRA</sequence>
<gene>
    <name evidence="2" type="ORF">AMON00008_LOCUS21916</name>
</gene>
<reference evidence="2" key="1">
    <citation type="submission" date="2021-01" db="EMBL/GenBank/DDBJ databases">
        <authorList>
            <person name="Corre E."/>
            <person name="Pelletier E."/>
            <person name="Niang G."/>
            <person name="Scheremetjew M."/>
            <person name="Finn R."/>
            <person name="Kale V."/>
            <person name="Holt S."/>
            <person name="Cochrane G."/>
            <person name="Meng A."/>
            <person name="Brown T."/>
            <person name="Cohen L."/>
        </authorList>
    </citation>
    <scope>NUCLEOTIDE SEQUENCE</scope>
    <source>
        <strain evidence="2">CCMP3105</strain>
    </source>
</reference>
<proteinExistence type="predicted"/>
<keyword evidence="1" id="KW-1133">Transmembrane helix</keyword>
<name>A0A7S4VAK2_9DINO</name>
<protein>
    <submittedName>
        <fullName evidence="2">Uncharacterized protein</fullName>
    </submittedName>
</protein>
<accession>A0A7S4VAK2</accession>
<dbReference type="AlphaFoldDB" id="A0A7S4VAK2"/>
<dbReference type="SUPFAM" id="SSF54427">
    <property type="entry name" value="NTF2-like"/>
    <property type="match status" value="1"/>
</dbReference>